<evidence type="ECO:0000313" key="9">
    <source>
        <dbReference type="Proteomes" id="UP000830835"/>
    </source>
</evidence>
<evidence type="ECO:0000256" key="6">
    <source>
        <dbReference type="SAM" id="MobiDB-lite"/>
    </source>
</evidence>
<dbReference type="PANTHER" id="PTHR43153">
    <property type="entry name" value="ELECTRON TRANSFER FLAVOPROTEIN ALPHA"/>
    <property type="match status" value="1"/>
</dbReference>
<dbReference type="PROSITE" id="PS00696">
    <property type="entry name" value="ETF_ALPHA"/>
    <property type="match status" value="1"/>
</dbReference>
<organism evidence="8 9">
    <name type="scientific">Thermostichus vulcanus str. 'Rupite'</name>
    <dbReference type="NCBI Taxonomy" id="2813851"/>
    <lineage>
        <taxon>Bacteria</taxon>
        <taxon>Bacillati</taxon>
        <taxon>Cyanobacteriota</taxon>
        <taxon>Cyanophyceae</taxon>
        <taxon>Thermostichales</taxon>
        <taxon>Thermostichaceae</taxon>
        <taxon>Thermostichus</taxon>
    </lineage>
</organism>
<evidence type="ECO:0000259" key="7">
    <source>
        <dbReference type="SMART" id="SM00893"/>
    </source>
</evidence>
<dbReference type="Pfam" id="PF01012">
    <property type="entry name" value="ETF"/>
    <property type="match status" value="1"/>
</dbReference>
<feature type="domain" description="Electron transfer flavoprotein alpha/beta-subunit N-terminal" evidence="7">
    <location>
        <begin position="6"/>
        <end position="211"/>
    </location>
</feature>
<dbReference type="InterPro" id="IPR014731">
    <property type="entry name" value="ETF_asu_C"/>
</dbReference>
<accession>A0ABT0C8R2</accession>
<dbReference type="Gene3D" id="3.40.50.620">
    <property type="entry name" value="HUPs"/>
    <property type="match status" value="1"/>
</dbReference>
<dbReference type="PIRSF" id="PIRSF000089">
    <property type="entry name" value="Electra_flavoP_a"/>
    <property type="match status" value="1"/>
</dbReference>
<name>A0ABT0C8R2_THEVL</name>
<dbReference type="Proteomes" id="UP000830835">
    <property type="component" value="Unassembled WGS sequence"/>
</dbReference>
<sequence>MVQKRVLIFAEQVNGELQPIGLELLGSGRLLADKLGATLSALVLGSNIAHLASTLIGHGADEVFVADHPELAQYRTLPYRRVMTDLIKSWPEPPHTILLGSTTTGRDLAPRLAAHLETGLTADCTDLDIGPFEYSNSKDPSKSGLFRDCLYAIRPSFGESLKARILGPWKNPQMATVRPGVMVPLPWDGSRRGEVFQVPVQLDPSDLSLQIVETVRNLSQTTDLTRAEVIVSGGYGLGSPEGFELMQQLAACFPNSAVGSSRKAVDSGWIPYAHQVGQTGKTVRPQIYIACGISGAIQHRVGMDKSRTIIAINKDSSAPIFKFAHYGIVGDLYQVVPEMIRQLQQNQSQPQAHPTERIPVLQGH</sequence>
<evidence type="ECO:0000256" key="4">
    <source>
        <dbReference type="ARBA" id="ARBA00022827"/>
    </source>
</evidence>
<dbReference type="InterPro" id="IPR029035">
    <property type="entry name" value="DHS-like_NAD/FAD-binding_dom"/>
</dbReference>
<dbReference type="SUPFAM" id="SSF52402">
    <property type="entry name" value="Adenine nucleotide alpha hydrolases-like"/>
    <property type="match status" value="1"/>
</dbReference>
<dbReference type="SUPFAM" id="SSF52467">
    <property type="entry name" value="DHS-like NAD/FAD-binding domain"/>
    <property type="match status" value="1"/>
</dbReference>
<proteinExistence type="inferred from homology"/>
<dbReference type="InterPro" id="IPR018206">
    <property type="entry name" value="ETF_asu_C_CS"/>
</dbReference>
<keyword evidence="9" id="KW-1185">Reference proteome</keyword>
<reference evidence="8" key="1">
    <citation type="submission" date="2021-02" db="EMBL/GenBank/DDBJ databases">
        <title>The CRISPR/cas machinery reduction and long-range gene transfer in the hot spring cyanobacterium Synechococcus.</title>
        <authorList>
            <person name="Dvorak P."/>
            <person name="Jahodarova E."/>
            <person name="Hasler P."/>
            <person name="Poulickova A."/>
        </authorList>
    </citation>
    <scope>NUCLEOTIDE SEQUENCE</scope>
    <source>
        <strain evidence="8">Rupite</strain>
    </source>
</reference>
<comment type="similarity">
    <text evidence="1">Belongs to the ETF alpha-subunit/FixB family.</text>
</comment>
<protein>
    <submittedName>
        <fullName evidence="8">Electron transfer flavoprotein subunit alpha/FixB family protein</fullName>
    </submittedName>
</protein>
<evidence type="ECO:0000256" key="3">
    <source>
        <dbReference type="ARBA" id="ARBA00022630"/>
    </source>
</evidence>
<keyword evidence="3" id="KW-0285">Flavoprotein</keyword>
<evidence type="ECO:0000256" key="1">
    <source>
        <dbReference type="ARBA" id="ARBA00005817"/>
    </source>
</evidence>
<gene>
    <name evidence="8" type="ORF">JX360_04515</name>
</gene>
<keyword evidence="5" id="KW-0249">Electron transport</keyword>
<dbReference type="InterPro" id="IPR014729">
    <property type="entry name" value="Rossmann-like_a/b/a_fold"/>
</dbReference>
<dbReference type="InterPro" id="IPR033947">
    <property type="entry name" value="ETF_alpha_N"/>
</dbReference>
<dbReference type="SMART" id="SM00893">
    <property type="entry name" value="ETF"/>
    <property type="match status" value="1"/>
</dbReference>
<keyword evidence="4" id="KW-0274">FAD</keyword>
<dbReference type="PANTHER" id="PTHR43153:SF1">
    <property type="entry name" value="ELECTRON TRANSFER FLAVOPROTEIN SUBUNIT ALPHA, MITOCHONDRIAL"/>
    <property type="match status" value="1"/>
</dbReference>
<evidence type="ECO:0000256" key="2">
    <source>
        <dbReference type="ARBA" id="ARBA00022448"/>
    </source>
</evidence>
<dbReference type="InterPro" id="IPR014730">
    <property type="entry name" value="ETF_a/b_N"/>
</dbReference>
<dbReference type="EMBL" id="JAFIRA010000007">
    <property type="protein sequence ID" value="MCJ2542173.1"/>
    <property type="molecule type" value="Genomic_DNA"/>
</dbReference>
<dbReference type="Pfam" id="PF00766">
    <property type="entry name" value="ETF_alpha"/>
    <property type="match status" value="1"/>
</dbReference>
<dbReference type="InterPro" id="IPR001308">
    <property type="entry name" value="ETF_a/FixB"/>
</dbReference>
<comment type="caution">
    <text evidence="8">The sequence shown here is derived from an EMBL/GenBank/DDBJ whole genome shotgun (WGS) entry which is preliminary data.</text>
</comment>
<keyword evidence="2" id="KW-0813">Transport</keyword>
<evidence type="ECO:0000256" key="5">
    <source>
        <dbReference type="ARBA" id="ARBA00022982"/>
    </source>
</evidence>
<dbReference type="Gene3D" id="3.40.50.1220">
    <property type="entry name" value="TPP-binding domain"/>
    <property type="match status" value="1"/>
</dbReference>
<feature type="region of interest" description="Disordered" evidence="6">
    <location>
        <begin position="344"/>
        <end position="364"/>
    </location>
</feature>
<evidence type="ECO:0000313" key="8">
    <source>
        <dbReference type="EMBL" id="MCJ2542173.1"/>
    </source>
</evidence>
<dbReference type="CDD" id="cd01715">
    <property type="entry name" value="ETF_alpha"/>
    <property type="match status" value="1"/>
</dbReference>
<dbReference type="RefSeq" id="WP_244349403.1">
    <property type="nucleotide sequence ID" value="NZ_JAFIRA010000007.1"/>
</dbReference>